<feature type="region of interest" description="Disordered" evidence="1">
    <location>
        <begin position="38"/>
        <end position="215"/>
    </location>
</feature>
<evidence type="ECO:0000313" key="3">
    <source>
        <dbReference type="EMBL" id="TRA97059.1"/>
    </source>
</evidence>
<dbReference type="EMBL" id="SGNZ01000001">
    <property type="protein sequence ID" value="TRA97059.1"/>
    <property type="molecule type" value="Genomic_DNA"/>
</dbReference>
<feature type="transmembrane region" description="Helical" evidence="2">
    <location>
        <begin position="12"/>
        <end position="32"/>
    </location>
</feature>
<keyword evidence="2" id="KW-0472">Membrane</keyword>
<organism evidence="3 4">
    <name type="scientific">Agrobacterium salinitolerans</name>
    <dbReference type="NCBI Taxonomy" id="1183413"/>
    <lineage>
        <taxon>Bacteria</taxon>
        <taxon>Pseudomonadati</taxon>
        <taxon>Pseudomonadota</taxon>
        <taxon>Alphaproteobacteria</taxon>
        <taxon>Hyphomicrobiales</taxon>
        <taxon>Rhizobiaceae</taxon>
        <taxon>Rhizobium/Agrobacterium group</taxon>
        <taxon>Agrobacterium</taxon>
    </lineage>
</organism>
<feature type="compositionally biased region" description="Pro residues" evidence="1">
    <location>
        <begin position="78"/>
        <end position="87"/>
    </location>
</feature>
<feature type="compositionally biased region" description="Basic and acidic residues" evidence="1">
    <location>
        <begin position="185"/>
        <end position="198"/>
    </location>
</feature>
<sequence length="322" mass="34778">MQQVSASRWKGKGWAVPISVLLHLAVVALFFFELPERIAEPQEPESVSVELVPPPEEKKAEEAPSPGEEKAKEEKPEPPPPPPPAPPAEDAKTLPPPQATLPAIAMRPEETRADPEDKPGKTEEAEKTEPSEEPASQPEKTAEEKPAAPAANSDLEASAAQGEIAVSPVKEETQPDQPPVPQAKSTEEKPAEVTEKKPVKLPAAKNLLSSSMLSPAQRRQMFGDLPPRRRVVQLCSTEALAQIQSAGFAARGMIPYSDTGGRISGNSIDASGGAFNTGNGWHDVSFQCEVDLENYTVTEFRFKIGNEVSPEDAKKRGFTRFQ</sequence>
<proteinExistence type="predicted"/>
<accession>A0ABY3BYI6</accession>
<keyword evidence="2" id="KW-1133">Transmembrane helix</keyword>
<dbReference type="InterPro" id="IPR009273">
    <property type="entry name" value="DUF930"/>
</dbReference>
<protein>
    <submittedName>
        <fullName evidence="3">DUF930 domain-containing protein</fullName>
    </submittedName>
</protein>
<gene>
    <name evidence="3" type="ORF">EXN23_02165</name>
</gene>
<evidence type="ECO:0000256" key="1">
    <source>
        <dbReference type="SAM" id="MobiDB-lite"/>
    </source>
</evidence>
<evidence type="ECO:0000313" key="4">
    <source>
        <dbReference type="Proteomes" id="UP000319481"/>
    </source>
</evidence>
<reference evidence="3 4" key="1">
    <citation type="journal article" date="2019" name="Appl. Microbiol. Biotechnol.">
        <title>Differential efficiency of wild type rhizogenic strains for rol gene transformation of plants.</title>
        <authorList>
            <person name="Desmet S."/>
            <person name="De Keyser E."/>
            <person name="Van Vaerenbergh J."/>
            <person name="Baeyen S."/>
            <person name="Van Huylenbroeck J."/>
            <person name="Geelen D."/>
            <person name="Dhooghe E."/>
        </authorList>
    </citation>
    <scope>NUCLEOTIDE SEQUENCE [LARGE SCALE GENOMIC DNA]</scope>
    <source>
        <strain evidence="3 4">GBBC3283</strain>
    </source>
</reference>
<comment type="caution">
    <text evidence="3">The sequence shown here is derived from an EMBL/GenBank/DDBJ whole genome shotgun (WGS) entry which is preliminary data.</text>
</comment>
<keyword evidence="2" id="KW-0812">Transmembrane</keyword>
<feature type="compositionally biased region" description="Basic and acidic residues" evidence="1">
    <location>
        <begin position="107"/>
        <end position="130"/>
    </location>
</feature>
<dbReference type="Pfam" id="PF06059">
    <property type="entry name" value="DUF930"/>
    <property type="match status" value="1"/>
</dbReference>
<name>A0ABY3BYI6_9HYPH</name>
<evidence type="ECO:0000256" key="2">
    <source>
        <dbReference type="SAM" id="Phobius"/>
    </source>
</evidence>
<feature type="compositionally biased region" description="Basic and acidic residues" evidence="1">
    <location>
        <begin position="55"/>
        <end position="77"/>
    </location>
</feature>
<keyword evidence="4" id="KW-1185">Reference proteome</keyword>
<dbReference type="Proteomes" id="UP000319481">
    <property type="component" value="Unassembled WGS sequence"/>
</dbReference>